<sequence>MKFLDPQHPFFKPLWRRILTVVAPAAWGLVELSNGASGWAILFFGASAYAAYELLFMFERSNREAASTVDKDRSPADDNGADGGDGGD</sequence>
<feature type="transmembrane region" description="Helical" evidence="2">
    <location>
        <begin position="36"/>
        <end position="58"/>
    </location>
</feature>
<proteinExistence type="predicted"/>
<dbReference type="Proteomes" id="UP000477849">
    <property type="component" value="Unassembled WGS sequence"/>
</dbReference>
<evidence type="ECO:0000313" key="4">
    <source>
        <dbReference type="Proteomes" id="UP000477849"/>
    </source>
</evidence>
<evidence type="ECO:0000256" key="1">
    <source>
        <dbReference type="SAM" id="MobiDB-lite"/>
    </source>
</evidence>
<evidence type="ECO:0000313" key="3">
    <source>
        <dbReference type="EMBL" id="NGO64881.1"/>
    </source>
</evidence>
<keyword evidence="2" id="KW-0812">Transmembrane</keyword>
<gene>
    <name evidence="3" type="ORF">G6N76_14515</name>
</gene>
<feature type="region of interest" description="Disordered" evidence="1">
    <location>
        <begin position="65"/>
        <end position="88"/>
    </location>
</feature>
<dbReference type="RefSeq" id="WP_163902931.1">
    <property type="nucleotide sequence ID" value="NZ_CP048427.1"/>
</dbReference>
<keyword evidence="2" id="KW-0472">Membrane</keyword>
<organism evidence="3 4">
    <name type="scientific">Rhizobium daejeonense</name>
    <dbReference type="NCBI Taxonomy" id="240521"/>
    <lineage>
        <taxon>Bacteria</taxon>
        <taxon>Pseudomonadati</taxon>
        <taxon>Pseudomonadota</taxon>
        <taxon>Alphaproteobacteria</taxon>
        <taxon>Hyphomicrobiales</taxon>
        <taxon>Rhizobiaceae</taxon>
        <taxon>Rhizobium/Agrobacterium group</taxon>
        <taxon>Rhizobium</taxon>
    </lineage>
</organism>
<keyword evidence="4" id="KW-1185">Reference proteome</keyword>
<dbReference type="EMBL" id="JAAKZH010000004">
    <property type="protein sequence ID" value="NGO64881.1"/>
    <property type="molecule type" value="Genomic_DNA"/>
</dbReference>
<reference evidence="3 4" key="1">
    <citation type="submission" date="2020-02" db="EMBL/GenBank/DDBJ databases">
        <title>Genome sequence of the type strain CCBAU10050 of Rhizobium daejeonense.</title>
        <authorList>
            <person name="Gao J."/>
            <person name="Sun J."/>
        </authorList>
    </citation>
    <scope>NUCLEOTIDE SEQUENCE [LARGE SCALE GENOMIC DNA]</scope>
    <source>
        <strain evidence="3 4">CCBAU10050</strain>
    </source>
</reference>
<protein>
    <recommendedName>
        <fullName evidence="5">DUF3329 domain-containing protein</fullName>
    </recommendedName>
</protein>
<name>A0A6M1S3R8_9HYPH</name>
<accession>A0A6M1S3R8</accession>
<keyword evidence="2" id="KW-1133">Transmembrane helix</keyword>
<dbReference type="AlphaFoldDB" id="A0A6M1S3R8"/>
<comment type="caution">
    <text evidence="3">The sequence shown here is derived from an EMBL/GenBank/DDBJ whole genome shotgun (WGS) entry which is preliminary data.</text>
</comment>
<evidence type="ECO:0000256" key="2">
    <source>
        <dbReference type="SAM" id="Phobius"/>
    </source>
</evidence>
<evidence type="ECO:0008006" key="5">
    <source>
        <dbReference type="Google" id="ProtNLM"/>
    </source>
</evidence>